<comment type="caution">
    <text evidence="7">The sequence shown here is derived from an EMBL/GenBank/DDBJ whole genome shotgun (WGS) entry which is preliminary data.</text>
</comment>
<gene>
    <name evidence="7" type="ORF">ASZ90_002160</name>
</gene>
<dbReference type="InterPro" id="IPR050161">
    <property type="entry name" value="Siro_Cobalamin_biosynth"/>
</dbReference>
<dbReference type="EC" id="2.1.1.133" evidence="7"/>
<dbReference type="Pfam" id="PF00590">
    <property type="entry name" value="TP_methylase"/>
    <property type="match status" value="1"/>
</dbReference>
<dbReference type="AlphaFoldDB" id="A0A0W8G4L6"/>
<dbReference type="InterPro" id="IPR014777">
    <property type="entry name" value="4pyrrole_Mease_sub1"/>
</dbReference>
<dbReference type="CDD" id="cd11641">
    <property type="entry name" value="Precorrin-4_C11-MT"/>
    <property type="match status" value="1"/>
</dbReference>
<sequence>MIAGAGLVLFAGSLVPPEVVAGTRDGARVLDSSDMTLEETHALLVEAVRAGQVAARVHTGDPSLYGAVAEQARLLTRDGVPWEIIPGVTSAAAAAAALGVSFTMPEATQTLILTRLAGRTPVPEAESLRALAAHKSSLAVYLSANDPEGLKRELLSAGLDPHTPVGVACRLGWPDEQTFFSTIDSLPRDVHAHGITRQAVFLILPHLDAATRSRLYAPDFAHGFRP</sequence>
<dbReference type="InterPro" id="IPR006362">
    <property type="entry name" value="Cbl_synth_CobM/CibF"/>
</dbReference>
<name>A0A0W8G4L6_9ZZZZ</name>
<dbReference type="InterPro" id="IPR035996">
    <property type="entry name" value="4pyrrol_Methylase_sf"/>
</dbReference>
<dbReference type="PANTHER" id="PTHR45790:SF4">
    <property type="entry name" value="COBALT-PRECORRIN-4 C(11)-METHYLTRANSFERASE"/>
    <property type="match status" value="1"/>
</dbReference>
<feature type="domain" description="Tetrapyrrole methylase" evidence="6">
    <location>
        <begin position="2"/>
        <end position="186"/>
    </location>
</feature>
<evidence type="ECO:0000256" key="1">
    <source>
        <dbReference type="ARBA" id="ARBA00005879"/>
    </source>
</evidence>
<evidence type="ECO:0000313" key="7">
    <source>
        <dbReference type="EMBL" id="KUG27970.1"/>
    </source>
</evidence>
<dbReference type="GO" id="GO:0009236">
    <property type="term" value="P:cobalamin biosynthetic process"/>
    <property type="evidence" value="ECO:0007669"/>
    <property type="project" value="UniProtKB-KW"/>
</dbReference>
<keyword evidence="3 7" id="KW-0489">Methyltransferase</keyword>
<reference evidence="7" key="1">
    <citation type="journal article" date="2015" name="Proc. Natl. Acad. Sci. U.S.A.">
        <title>Networks of energetic and metabolic interactions define dynamics in microbial communities.</title>
        <authorList>
            <person name="Embree M."/>
            <person name="Liu J.K."/>
            <person name="Al-Bassam M.M."/>
            <person name="Zengler K."/>
        </authorList>
    </citation>
    <scope>NUCLEOTIDE SEQUENCE</scope>
</reference>
<evidence type="ECO:0000256" key="2">
    <source>
        <dbReference type="ARBA" id="ARBA00022573"/>
    </source>
</evidence>
<evidence type="ECO:0000256" key="4">
    <source>
        <dbReference type="ARBA" id="ARBA00022679"/>
    </source>
</evidence>
<protein>
    <submittedName>
        <fullName evidence="7">Cobalt-precorrin-4 c11-methyltransferase</fullName>
        <ecNumber evidence="7">2.1.1.133</ecNumber>
    </submittedName>
</protein>
<keyword evidence="4 7" id="KW-0808">Transferase</keyword>
<proteinExistence type="inferred from homology"/>
<dbReference type="SUPFAM" id="SSF53790">
    <property type="entry name" value="Tetrapyrrole methylase"/>
    <property type="match status" value="1"/>
</dbReference>
<keyword evidence="5" id="KW-0949">S-adenosyl-L-methionine</keyword>
<dbReference type="GO" id="GO:0032259">
    <property type="term" value="P:methylation"/>
    <property type="evidence" value="ECO:0007669"/>
    <property type="project" value="UniProtKB-KW"/>
</dbReference>
<evidence type="ECO:0000259" key="6">
    <source>
        <dbReference type="Pfam" id="PF00590"/>
    </source>
</evidence>
<organism evidence="7">
    <name type="scientific">hydrocarbon metagenome</name>
    <dbReference type="NCBI Taxonomy" id="938273"/>
    <lineage>
        <taxon>unclassified sequences</taxon>
        <taxon>metagenomes</taxon>
        <taxon>ecological metagenomes</taxon>
    </lineage>
</organism>
<dbReference type="EMBL" id="LNQE01000271">
    <property type="protein sequence ID" value="KUG27970.1"/>
    <property type="molecule type" value="Genomic_DNA"/>
</dbReference>
<keyword evidence="2" id="KW-0169">Cobalamin biosynthesis</keyword>
<accession>A0A0W8G4L6</accession>
<evidence type="ECO:0000256" key="5">
    <source>
        <dbReference type="ARBA" id="ARBA00022691"/>
    </source>
</evidence>
<dbReference type="Gene3D" id="3.40.1010.10">
    <property type="entry name" value="Cobalt-precorrin-4 Transmethylase, Domain 1"/>
    <property type="match status" value="1"/>
</dbReference>
<evidence type="ECO:0000256" key="3">
    <source>
        <dbReference type="ARBA" id="ARBA00022603"/>
    </source>
</evidence>
<dbReference type="Gene3D" id="3.30.950.10">
    <property type="entry name" value="Methyltransferase, Cobalt-precorrin-4 Transmethylase, Domain 2"/>
    <property type="match status" value="1"/>
</dbReference>
<comment type="similarity">
    <text evidence="1">Belongs to the precorrin methyltransferase family.</text>
</comment>
<dbReference type="InterPro" id="IPR014776">
    <property type="entry name" value="4pyrrole_Mease_sub2"/>
</dbReference>
<dbReference type="GO" id="GO:0046026">
    <property type="term" value="F:precorrin-4 C11-methyltransferase activity"/>
    <property type="evidence" value="ECO:0007669"/>
    <property type="project" value="UniProtKB-EC"/>
</dbReference>
<dbReference type="PANTHER" id="PTHR45790">
    <property type="entry name" value="SIROHEME SYNTHASE-RELATED"/>
    <property type="match status" value="1"/>
</dbReference>
<dbReference type="InterPro" id="IPR000878">
    <property type="entry name" value="4pyrrol_Mease"/>
</dbReference>